<dbReference type="InterPro" id="IPR010699">
    <property type="entry name" value="DUF1275"/>
</dbReference>
<dbReference type="Proteomes" id="UP000675940">
    <property type="component" value="Unassembled WGS sequence"/>
</dbReference>
<reference evidence="2" key="1">
    <citation type="submission" date="2021-03" db="EMBL/GenBank/DDBJ databases">
        <title>Sagittula salina sp. nov. strain M10.9X isolated from the marine waste.</title>
        <authorList>
            <person name="Satari L."/>
            <person name="Molina-Menor E."/>
            <person name="Vidal-Verdu A."/>
            <person name="Pascual J."/>
            <person name="Pereto J."/>
            <person name="Porcar M."/>
        </authorList>
    </citation>
    <scope>NUCLEOTIDE SEQUENCE</scope>
    <source>
        <strain evidence="2">M10.9X</strain>
    </source>
</reference>
<keyword evidence="1" id="KW-0472">Membrane</keyword>
<dbReference type="RefSeq" id="WP_209360995.1">
    <property type="nucleotide sequence ID" value="NZ_JAGISH010000005.1"/>
</dbReference>
<dbReference type="PANTHER" id="PTHR37314:SF4">
    <property type="entry name" value="UPF0700 TRANSMEMBRANE PROTEIN YOAK"/>
    <property type="match status" value="1"/>
</dbReference>
<proteinExistence type="predicted"/>
<dbReference type="AlphaFoldDB" id="A0A940MU93"/>
<feature type="transmembrane region" description="Helical" evidence="1">
    <location>
        <begin position="59"/>
        <end position="83"/>
    </location>
</feature>
<sequence>MLIRTGAERTNRIDLTLAAVLSCVAGALNAVGFTVAGSFTANMTGNLSMLAEEAARGRIGLALSFGGLVVAFVAGAAVAALAIQWGEARGIRAIYALAILGEAAVVLALALILLAFPGAARETQAVIVMSFALGLQNAVTTVISRAKVRTTHVSGMATDIGIGFAALLGGAEARREAGPKLRLHGLTLGCFCVGGVLGARGYMVWGDGLFLLAGGVLAAVALPDLWRAWR</sequence>
<keyword evidence="1" id="KW-1133">Transmembrane helix</keyword>
<gene>
    <name evidence="2" type="ORF">J5474_11235</name>
</gene>
<dbReference type="PANTHER" id="PTHR37314">
    <property type="entry name" value="SLR0142 PROTEIN"/>
    <property type="match status" value="1"/>
</dbReference>
<accession>A0A940MU93</accession>
<evidence type="ECO:0000313" key="3">
    <source>
        <dbReference type="Proteomes" id="UP000675940"/>
    </source>
</evidence>
<name>A0A940MU93_9RHOB</name>
<feature type="transmembrane region" description="Helical" evidence="1">
    <location>
        <begin position="125"/>
        <end position="143"/>
    </location>
</feature>
<feature type="transmembrane region" description="Helical" evidence="1">
    <location>
        <begin position="209"/>
        <end position="226"/>
    </location>
</feature>
<keyword evidence="3" id="KW-1185">Reference proteome</keyword>
<keyword evidence="1" id="KW-0812">Transmembrane</keyword>
<evidence type="ECO:0000256" key="1">
    <source>
        <dbReference type="SAM" id="Phobius"/>
    </source>
</evidence>
<dbReference type="EMBL" id="JAGISH010000005">
    <property type="protein sequence ID" value="MBP0483059.1"/>
    <property type="molecule type" value="Genomic_DNA"/>
</dbReference>
<feature type="transmembrane region" description="Helical" evidence="1">
    <location>
        <begin position="12"/>
        <end position="39"/>
    </location>
</feature>
<dbReference type="Pfam" id="PF06912">
    <property type="entry name" value="DUF1275"/>
    <property type="match status" value="1"/>
</dbReference>
<evidence type="ECO:0000313" key="2">
    <source>
        <dbReference type="EMBL" id="MBP0483059.1"/>
    </source>
</evidence>
<protein>
    <submittedName>
        <fullName evidence="2">DUF1275 domain-containing protein</fullName>
    </submittedName>
</protein>
<organism evidence="2 3">
    <name type="scientific">Sagittula salina</name>
    <dbReference type="NCBI Taxonomy" id="2820268"/>
    <lineage>
        <taxon>Bacteria</taxon>
        <taxon>Pseudomonadati</taxon>
        <taxon>Pseudomonadota</taxon>
        <taxon>Alphaproteobacteria</taxon>
        <taxon>Rhodobacterales</taxon>
        <taxon>Roseobacteraceae</taxon>
        <taxon>Sagittula</taxon>
    </lineage>
</organism>
<comment type="caution">
    <text evidence="2">The sequence shown here is derived from an EMBL/GenBank/DDBJ whole genome shotgun (WGS) entry which is preliminary data.</text>
</comment>
<feature type="transmembrane region" description="Helical" evidence="1">
    <location>
        <begin position="95"/>
        <end position="119"/>
    </location>
</feature>
<feature type="transmembrane region" description="Helical" evidence="1">
    <location>
        <begin position="183"/>
        <end position="203"/>
    </location>
</feature>